<organism evidence="10 11">
    <name type="scientific">Tritrichomonas musculus</name>
    <dbReference type="NCBI Taxonomy" id="1915356"/>
    <lineage>
        <taxon>Eukaryota</taxon>
        <taxon>Metamonada</taxon>
        <taxon>Parabasalia</taxon>
        <taxon>Tritrichomonadida</taxon>
        <taxon>Tritrichomonadidae</taxon>
        <taxon>Tritrichomonas</taxon>
    </lineage>
</organism>
<evidence type="ECO:0000313" key="10">
    <source>
        <dbReference type="EMBL" id="KAK8885345.1"/>
    </source>
</evidence>
<comment type="catalytic activity">
    <reaction evidence="7 8">
        <text>O-phospho-L-threonyl-[protein] + H2O = L-threonyl-[protein] + phosphate</text>
        <dbReference type="Rhea" id="RHEA:47004"/>
        <dbReference type="Rhea" id="RHEA-COMP:11060"/>
        <dbReference type="Rhea" id="RHEA-COMP:11605"/>
        <dbReference type="ChEBI" id="CHEBI:15377"/>
        <dbReference type="ChEBI" id="CHEBI:30013"/>
        <dbReference type="ChEBI" id="CHEBI:43474"/>
        <dbReference type="ChEBI" id="CHEBI:61977"/>
        <dbReference type="EC" id="3.1.3.16"/>
    </reaction>
</comment>
<keyword evidence="4" id="KW-0904">Protein phosphatase</keyword>
<feature type="domain" description="Serine/threonine specific protein phosphatases" evidence="9">
    <location>
        <begin position="118"/>
        <end position="123"/>
    </location>
</feature>
<evidence type="ECO:0000256" key="6">
    <source>
        <dbReference type="ARBA" id="ARBA00047761"/>
    </source>
</evidence>
<dbReference type="InterPro" id="IPR050341">
    <property type="entry name" value="PP1_catalytic_subunit"/>
</dbReference>
<evidence type="ECO:0000256" key="4">
    <source>
        <dbReference type="ARBA" id="ARBA00022912"/>
    </source>
</evidence>
<evidence type="ECO:0000256" key="5">
    <source>
        <dbReference type="ARBA" id="ARBA00023211"/>
    </source>
</evidence>
<dbReference type="PROSITE" id="PS00125">
    <property type="entry name" value="SER_THR_PHOSPHATASE"/>
    <property type="match status" value="1"/>
</dbReference>
<accession>A0ABR2K2K7</accession>
<dbReference type="Gene3D" id="3.60.21.10">
    <property type="match status" value="1"/>
</dbReference>
<reference evidence="10 11" key="1">
    <citation type="submission" date="2024-04" db="EMBL/GenBank/DDBJ databases">
        <title>Tritrichomonas musculus Genome.</title>
        <authorList>
            <person name="Alves-Ferreira E."/>
            <person name="Grigg M."/>
            <person name="Lorenzi H."/>
            <person name="Galac M."/>
        </authorList>
    </citation>
    <scope>NUCLEOTIDE SEQUENCE [LARGE SCALE GENOMIC DNA]</scope>
    <source>
        <strain evidence="10 11">EAF2021</strain>
    </source>
</reference>
<dbReference type="Proteomes" id="UP001470230">
    <property type="component" value="Unassembled WGS sequence"/>
</dbReference>
<evidence type="ECO:0000256" key="2">
    <source>
        <dbReference type="ARBA" id="ARBA00022723"/>
    </source>
</evidence>
<dbReference type="PANTHER" id="PTHR11668:SF300">
    <property type="entry name" value="SERINE_THREONINE-PROTEIN PHOSPHATASE"/>
    <property type="match status" value="1"/>
</dbReference>
<gene>
    <name evidence="10" type="ORF">M9Y10_040791</name>
</gene>
<dbReference type="EC" id="3.1.3.16" evidence="8"/>
<evidence type="ECO:0000256" key="7">
    <source>
        <dbReference type="ARBA" id="ARBA00048336"/>
    </source>
</evidence>
<dbReference type="CDD" id="cd00144">
    <property type="entry name" value="MPP_PPP_family"/>
    <property type="match status" value="1"/>
</dbReference>
<dbReference type="SMART" id="SM00156">
    <property type="entry name" value="PP2Ac"/>
    <property type="match status" value="1"/>
</dbReference>
<dbReference type="InterPro" id="IPR004843">
    <property type="entry name" value="Calcineurin-like_PHP"/>
</dbReference>
<keyword evidence="2" id="KW-0479">Metal-binding</keyword>
<name>A0ABR2K2K7_9EUKA</name>
<evidence type="ECO:0000313" key="11">
    <source>
        <dbReference type="Proteomes" id="UP001470230"/>
    </source>
</evidence>
<evidence type="ECO:0000256" key="3">
    <source>
        <dbReference type="ARBA" id="ARBA00022801"/>
    </source>
</evidence>
<comment type="cofactor">
    <cofactor evidence="1">
        <name>Mn(2+)</name>
        <dbReference type="ChEBI" id="CHEBI:29035"/>
    </cofactor>
</comment>
<sequence length="351" mass="40765">MEEDLDFIIYNILLSRIDQNKKIQELVSCDHLSKLIINARTYTENEPILYQLNAPIIIVGDLHGNIDDLVRIFERCGYPPKEKYLFLGDYVDRGSYSIEVVSLLIALKCKFPDNIFLLRGNHETTLVSHFNGLYSECERKYNIKLYYQFMKLFDTFPIAAVINKLVFCVHGGLSPSLKDIEIFEGLPKPREVFSGTIFADLLWSDPRDSNEKFTPNTRGCGFFFSEDALTEFLEYNNLQFIIRSHEAKMWGFEWAPKDKCLTIFSTSDYCGHKNVGMICKITGDLLMEKEFFVPLESEEKDKRRVILPEWLLNKIDQFDAHNSLYLLNVLDCYENILDPIIDLEIPIAIND</sequence>
<dbReference type="InterPro" id="IPR006186">
    <property type="entry name" value="Ser/Thr-sp_prot-phosphatase"/>
</dbReference>
<keyword evidence="5" id="KW-0464">Manganese</keyword>
<dbReference type="InterPro" id="IPR029052">
    <property type="entry name" value="Metallo-depent_PP-like"/>
</dbReference>
<evidence type="ECO:0000256" key="8">
    <source>
        <dbReference type="RuleBase" id="RU004273"/>
    </source>
</evidence>
<comment type="caution">
    <text evidence="10">The sequence shown here is derived from an EMBL/GenBank/DDBJ whole genome shotgun (WGS) entry which is preliminary data.</text>
</comment>
<dbReference type="PANTHER" id="PTHR11668">
    <property type="entry name" value="SERINE/THREONINE PROTEIN PHOSPHATASE"/>
    <property type="match status" value="1"/>
</dbReference>
<keyword evidence="3 8" id="KW-0378">Hydrolase</keyword>
<comment type="catalytic activity">
    <reaction evidence="6">
        <text>O-phospho-L-seryl-[protein] + H2O = L-seryl-[protein] + phosphate</text>
        <dbReference type="Rhea" id="RHEA:20629"/>
        <dbReference type="Rhea" id="RHEA-COMP:9863"/>
        <dbReference type="Rhea" id="RHEA-COMP:11604"/>
        <dbReference type="ChEBI" id="CHEBI:15377"/>
        <dbReference type="ChEBI" id="CHEBI:29999"/>
        <dbReference type="ChEBI" id="CHEBI:43474"/>
        <dbReference type="ChEBI" id="CHEBI:83421"/>
        <dbReference type="EC" id="3.1.3.16"/>
    </reaction>
</comment>
<dbReference type="EMBL" id="JAPFFF010000007">
    <property type="protein sequence ID" value="KAK8885345.1"/>
    <property type="molecule type" value="Genomic_DNA"/>
</dbReference>
<keyword evidence="11" id="KW-1185">Reference proteome</keyword>
<evidence type="ECO:0000259" key="9">
    <source>
        <dbReference type="PROSITE" id="PS00125"/>
    </source>
</evidence>
<dbReference type="Pfam" id="PF00149">
    <property type="entry name" value="Metallophos"/>
    <property type="match status" value="1"/>
</dbReference>
<proteinExistence type="inferred from homology"/>
<dbReference type="SUPFAM" id="SSF56300">
    <property type="entry name" value="Metallo-dependent phosphatases"/>
    <property type="match status" value="1"/>
</dbReference>
<evidence type="ECO:0000256" key="1">
    <source>
        <dbReference type="ARBA" id="ARBA00001936"/>
    </source>
</evidence>
<dbReference type="PRINTS" id="PR00114">
    <property type="entry name" value="STPHPHTASE"/>
</dbReference>
<protein>
    <recommendedName>
        <fullName evidence="8">Serine/threonine-protein phosphatase</fullName>
        <ecNumber evidence="8">3.1.3.16</ecNumber>
    </recommendedName>
</protein>
<comment type="similarity">
    <text evidence="8">Belongs to the PPP phosphatase family.</text>
</comment>